<sequence>MNADLDNFDISRTTNIRYSNDFSTHRNLLCRIDASNLKTCLI</sequence>
<protein>
    <submittedName>
        <fullName evidence="1">Uncharacterized protein</fullName>
    </submittedName>
</protein>
<keyword evidence="2" id="KW-1185">Reference proteome</keyword>
<dbReference type="EMBL" id="JAJATW010000022">
    <property type="protein sequence ID" value="MCB5162778.1"/>
    <property type="molecule type" value="Genomic_DNA"/>
</dbReference>
<reference evidence="1" key="1">
    <citation type="submission" date="2021-10" db="EMBL/GenBank/DDBJ databases">
        <title>Marinomonas pontica sp. nov., isolated from the Black Sea.</title>
        <authorList>
            <person name="Zhao L.-H."/>
            <person name="Xue J.-H."/>
        </authorList>
    </citation>
    <scope>NUCLEOTIDE SEQUENCE</scope>
    <source>
        <strain evidence="1">E8</strain>
    </source>
</reference>
<comment type="caution">
    <text evidence="1">The sequence shown here is derived from an EMBL/GenBank/DDBJ whole genome shotgun (WGS) entry which is preliminary data.</text>
</comment>
<name>A0A9X1LFB0_9GAMM</name>
<evidence type="ECO:0000313" key="1">
    <source>
        <dbReference type="EMBL" id="MCB5162778.1"/>
    </source>
</evidence>
<dbReference type="Proteomes" id="UP001139095">
    <property type="component" value="Unassembled WGS sequence"/>
</dbReference>
<dbReference type="AlphaFoldDB" id="A0A9X1LFB0"/>
<evidence type="ECO:0000313" key="2">
    <source>
        <dbReference type="Proteomes" id="UP001139095"/>
    </source>
</evidence>
<accession>A0A9X1LFB0</accession>
<gene>
    <name evidence="1" type="ORF">LG368_12825</name>
</gene>
<proteinExistence type="predicted"/>
<organism evidence="1 2">
    <name type="scientific">Marinomonas algarum</name>
    <dbReference type="NCBI Taxonomy" id="2883105"/>
    <lineage>
        <taxon>Bacteria</taxon>
        <taxon>Pseudomonadati</taxon>
        <taxon>Pseudomonadota</taxon>
        <taxon>Gammaproteobacteria</taxon>
        <taxon>Oceanospirillales</taxon>
        <taxon>Oceanospirillaceae</taxon>
        <taxon>Marinomonas</taxon>
    </lineage>
</organism>